<dbReference type="InterPro" id="IPR052942">
    <property type="entry name" value="LPS_cholinephosphotransferase"/>
</dbReference>
<sequence length="619" mass="72168">MSGLDKLSFDPEFFCDELREGFYVSETMKHYWAAQMVVLSEVDKICNRHGYSWFTDSGTLLGCVRHKGYIPWDDDLDIAMRRDELNAFLEHARNELPEGYVILNANECNEYDLPFCRITNSNSINAGAKFLSTNYGCPFVAGVDIFPLDKVFQDQSKEEERAKRGKYVFETLTGMLNKVYSDSELDDRVQRIELENHTSIGRGKETYRDLLLLFDRISTEANSEESTEIAVMYRWVSKGKCKFKTSCYQGCVELPFENTVLRAPINYHEVLESTFGNYMTVVRGSAGHIYPVYRELEDIYRSKFGRNPTRYCFNKETYEPPKRKVSHKEQQWEILHLILNIHDQISTLQGKYNNEDLEPFFQSCQKAAVAVGTALENKFGEGTEAVNLLERYCEKIYAALGRWDDDIKADLDCVIFEIEQSVNTLYDAGKTDILFLPCKASWWDTMKDVFLEADADKCNSVEVIPIPYFYHDHEKKLRESQTDINEFEKKLELKGKLTNFEEYELEKRHPEKIVIQFPFDEFSGIMGVSKLLYTSNLEKYTDELVYIPFVSPDPPSSKRDVIYDSLLELIEQPAVFYSDKIVIKSPELRKCYIERLVEMTDESMIQFWEDRIVSWINVR</sequence>
<gene>
    <name evidence="2" type="ORF">SAMN04487884_11627</name>
</gene>
<name>A0A1H9TUV0_BUTFI</name>
<dbReference type="AlphaFoldDB" id="A0A1H9TUV0"/>
<dbReference type="RefSeq" id="WP_074756751.1">
    <property type="nucleotide sequence ID" value="NZ_FOGJ01000016.1"/>
</dbReference>
<dbReference type="EMBL" id="FOGJ01000016">
    <property type="protein sequence ID" value="SES00869.1"/>
    <property type="molecule type" value="Genomic_DNA"/>
</dbReference>
<dbReference type="Pfam" id="PF04991">
    <property type="entry name" value="LicD"/>
    <property type="match status" value="1"/>
</dbReference>
<dbReference type="OrthoDB" id="9786100at2"/>
<accession>A0A1H9TUV0</accession>
<feature type="domain" description="LicD/FKTN/FKRP nucleotidyltransferase" evidence="1">
    <location>
        <begin position="46"/>
        <end position="276"/>
    </location>
</feature>
<dbReference type="InterPro" id="IPR007074">
    <property type="entry name" value="LicD/FKTN/FKRP_NTP_transf"/>
</dbReference>
<dbReference type="GO" id="GO:0009100">
    <property type="term" value="P:glycoprotein metabolic process"/>
    <property type="evidence" value="ECO:0007669"/>
    <property type="project" value="UniProtKB-ARBA"/>
</dbReference>
<dbReference type="PANTHER" id="PTHR43404">
    <property type="entry name" value="LIPOPOLYSACCHARIDE CHOLINEPHOSPHOTRANSFERASE LICD"/>
    <property type="match status" value="1"/>
</dbReference>
<protein>
    <submittedName>
        <fullName evidence="2">Phosphorylcholine metabolism protein LicD</fullName>
    </submittedName>
</protein>
<organism evidence="2 3">
    <name type="scientific">Butyrivibrio fibrisolvens</name>
    <dbReference type="NCBI Taxonomy" id="831"/>
    <lineage>
        <taxon>Bacteria</taxon>
        <taxon>Bacillati</taxon>
        <taxon>Bacillota</taxon>
        <taxon>Clostridia</taxon>
        <taxon>Lachnospirales</taxon>
        <taxon>Lachnospiraceae</taxon>
        <taxon>Butyrivibrio</taxon>
    </lineage>
</organism>
<proteinExistence type="predicted"/>
<dbReference type="PANTHER" id="PTHR43404:SF2">
    <property type="entry name" value="LIPOPOLYSACCHARIDE CHOLINEPHOSPHOTRANSFERASE LICD"/>
    <property type="match status" value="1"/>
</dbReference>
<evidence type="ECO:0000313" key="2">
    <source>
        <dbReference type="EMBL" id="SES00869.1"/>
    </source>
</evidence>
<reference evidence="2 3" key="1">
    <citation type="submission" date="2016-10" db="EMBL/GenBank/DDBJ databases">
        <authorList>
            <person name="de Groot N.N."/>
        </authorList>
    </citation>
    <scope>NUCLEOTIDE SEQUENCE [LARGE SCALE GENOMIC DNA]</scope>
    <source>
        <strain evidence="2 3">AR40</strain>
    </source>
</reference>
<evidence type="ECO:0000313" key="3">
    <source>
        <dbReference type="Proteomes" id="UP000182584"/>
    </source>
</evidence>
<dbReference type="Proteomes" id="UP000182584">
    <property type="component" value="Unassembled WGS sequence"/>
</dbReference>
<evidence type="ECO:0000259" key="1">
    <source>
        <dbReference type="Pfam" id="PF04991"/>
    </source>
</evidence>